<evidence type="ECO:0000256" key="1">
    <source>
        <dbReference type="SAM" id="Phobius"/>
    </source>
</evidence>
<feature type="transmembrane region" description="Helical" evidence="1">
    <location>
        <begin position="219"/>
        <end position="238"/>
    </location>
</feature>
<feature type="transmembrane region" description="Helical" evidence="1">
    <location>
        <begin position="40"/>
        <end position="60"/>
    </location>
</feature>
<comment type="caution">
    <text evidence="2">The sequence shown here is derived from an EMBL/GenBank/DDBJ whole genome shotgun (WGS) entry which is preliminary data.</text>
</comment>
<gene>
    <name evidence="2" type="ORF">ABFO16_01460</name>
</gene>
<keyword evidence="1" id="KW-0472">Membrane</keyword>
<sequence length="301" mass="33903">MVGIAELLNEKEIIFPEITALAVGYMVAQKRSWKVNGKRMLLLITICATVGVLIVRYSGLALFPQMIIAFSFAQILFMFSGTTFAPFVSAIVLPVMKQTKSFIYPISAVVLTILVIGFHQLFLKMKIREDEEYIPVMLNSKDDIIDTALRIVCVAIVGFVAIYFNYKFIIAPPLLVAFTEFSRPRNKVRNKPIKTVLVITGCALVGSLSRYLLTIKLELPLTVSALIATLIMLLILTYTKMYMPPVGAITILSMIIPQSSVITYPLQIFVGSVVIILLSRVFFMWRQDKKLYEKEYELTAH</sequence>
<name>A0ABV1HRF3_9FIRM</name>
<feature type="transmembrane region" description="Helical" evidence="1">
    <location>
        <begin position="268"/>
        <end position="285"/>
    </location>
</feature>
<evidence type="ECO:0008006" key="4">
    <source>
        <dbReference type="Google" id="ProtNLM"/>
    </source>
</evidence>
<dbReference type="EMBL" id="JBBMFI010000002">
    <property type="protein sequence ID" value="MEQ2564900.1"/>
    <property type="molecule type" value="Genomic_DNA"/>
</dbReference>
<dbReference type="RefSeq" id="WP_368001481.1">
    <property type="nucleotide sequence ID" value="NZ_JBBMFI010000002.1"/>
</dbReference>
<keyword evidence="1" id="KW-0812">Transmembrane</keyword>
<feature type="transmembrane region" description="Helical" evidence="1">
    <location>
        <begin position="102"/>
        <end position="122"/>
    </location>
</feature>
<keyword evidence="3" id="KW-1185">Reference proteome</keyword>
<accession>A0ABV1HRF3</accession>
<organism evidence="2 3">
    <name type="scientific">Ruminococcoides intestinihominis</name>
    <dbReference type="NCBI Taxonomy" id="3133161"/>
    <lineage>
        <taxon>Bacteria</taxon>
        <taxon>Bacillati</taxon>
        <taxon>Bacillota</taxon>
        <taxon>Clostridia</taxon>
        <taxon>Eubacteriales</taxon>
        <taxon>Oscillospiraceae</taxon>
        <taxon>Ruminococcoides</taxon>
    </lineage>
</organism>
<feature type="transmembrane region" description="Helical" evidence="1">
    <location>
        <begin position="147"/>
        <end position="166"/>
    </location>
</feature>
<keyword evidence="1" id="KW-1133">Transmembrane helix</keyword>
<proteinExistence type="predicted"/>
<evidence type="ECO:0000313" key="3">
    <source>
        <dbReference type="Proteomes" id="UP001478133"/>
    </source>
</evidence>
<feature type="transmembrane region" description="Helical" evidence="1">
    <location>
        <begin position="66"/>
        <end position="95"/>
    </location>
</feature>
<reference evidence="2 3" key="1">
    <citation type="submission" date="2024-03" db="EMBL/GenBank/DDBJ databases">
        <title>Human intestinal bacterial collection.</title>
        <authorList>
            <person name="Pauvert C."/>
            <person name="Hitch T.C.A."/>
            <person name="Clavel T."/>
        </authorList>
    </citation>
    <scope>NUCLEOTIDE SEQUENCE [LARGE SCALE GENOMIC DNA]</scope>
    <source>
        <strain evidence="2 3">CLA-AP-H18</strain>
    </source>
</reference>
<evidence type="ECO:0000313" key="2">
    <source>
        <dbReference type="EMBL" id="MEQ2564900.1"/>
    </source>
</evidence>
<dbReference type="Proteomes" id="UP001478133">
    <property type="component" value="Unassembled WGS sequence"/>
</dbReference>
<protein>
    <recommendedName>
        <fullName evidence="4">HPP family protein</fullName>
    </recommendedName>
</protein>